<dbReference type="HAMAP" id="MF_01030">
    <property type="entry name" value="D_Ser_dehydrat"/>
    <property type="match status" value="1"/>
</dbReference>
<evidence type="ECO:0000256" key="3">
    <source>
        <dbReference type="ARBA" id="ARBA00023239"/>
    </source>
</evidence>
<feature type="modified residue" description="N6-(pyridoxal phosphate)lysine" evidence="4">
    <location>
        <position position="119"/>
    </location>
</feature>
<dbReference type="Pfam" id="PF00291">
    <property type="entry name" value="PALP"/>
    <property type="match status" value="1"/>
</dbReference>
<dbReference type="NCBIfam" id="NF002823">
    <property type="entry name" value="PRK02991.1"/>
    <property type="match status" value="1"/>
</dbReference>
<dbReference type="EC" id="4.3.1.18" evidence="4"/>
<sequence length="446" mass="49382">MELDSLSSLEKREILFTDIKNAIEVNWINNSKLPNNDAIIRSVLNLSDIDSAEARLRRFAPFIKMIFPETVESKGIIESPLVEVPELRKALNREKIGANLAGKLYMKMDSMLPIGGSVKDRGGIYEVLKYTEDLAVKNGVLESYEDDYCKLASPAAKAFFSTKKLHIGSTGNLGLSVGLMGKAIGYEIIVHMSSDAAEWKKELLRSKGVIIKAYEGDYVEAVSKARAESEVDANGHFVDDEDSKEMFLGYAVAGKRLKKQMRQQGIVVDDKHPLFVYIPCGVGGAPGGITFGLRQFLGDNVHCFFIEPTQAPCVLLGMVTGLYNNITVQDIGLSGKTHADGLAVGRPSAVIGDFIKPFLTGIITVKDKRLFDYLRILWESEKIFIEPSSCSAIHGPVCWSHSKEMDDYLEDNNLHRYMENATHIIWATGGGMVPEDIRQELLAKRV</sequence>
<name>A0A1M6DVD2_9FIRM</name>
<dbReference type="NCBIfam" id="TIGR02035">
    <property type="entry name" value="D_Ser_am_lyase"/>
    <property type="match status" value="1"/>
</dbReference>
<reference evidence="6 7" key="1">
    <citation type="submission" date="2016-11" db="EMBL/GenBank/DDBJ databases">
        <authorList>
            <person name="Jaros S."/>
            <person name="Januszkiewicz K."/>
            <person name="Wedrychowicz H."/>
        </authorList>
    </citation>
    <scope>NUCLEOTIDE SEQUENCE [LARGE SCALE GENOMIC DNA]</scope>
    <source>
        <strain evidence="6 7">DSM 3074</strain>
    </source>
</reference>
<dbReference type="InterPro" id="IPR036052">
    <property type="entry name" value="TrpB-like_PALP_sf"/>
</dbReference>
<dbReference type="EMBL" id="FQYW01000012">
    <property type="protein sequence ID" value="SHI77080.1"/>
    <property type="molecule type" value="Genomic_DNA"/>
</dbReference>
<comment type="cofactor">
    <cofactor evidence="1 4">
        <name>pyridoxal 5'-phosphate</name>
        <dbReference type="ChEBI" id="CHEBI:597326"/>
    </cofactor>
</comment>
<dbReference type="InterPro" id="IPR011780">
    <property type="entry name" value="D_Ser_am_lyase"/>
</dbReference>
<dbReference type="Gene3D" id="3.40.50.1100">
    <property type="match status" value="2"/>
</dbReference>
<dbReference type="GO" id="GO:0009097">
    <property type="term" value="P:isoleucine biosynthetic process"/>
    <property type="evidence" value="ECO:0007669"/>
    <property type="project" value="TreeGrafter"/>
</dbReference>
<proteinExistence type="inferred from homology"/>
<gene>
    <name evidence="4" type="primary">dsdA</name>
    <name evidence="6" type="ORF">SAMN02745671_01635</name>
</gene>
<evidence type="ECO:0000259" key="5">
    <source>
        <dbReference type="Pfam" id="PF00291"/>
    </source>
</evidence>
<dbReference type="GO" id="GO:0016836">
    <property type="term" value="F:hydro-lyase activity"/>
    <property type="evidence" value="ECO:0007669"/>
    <property type="project" value="UniProtKB-UniRule"/>
</dbReference>
<dbReference type="PANTHER" id="PTHR48078:SF9">
    <property type="entry name" value="D-SERINE DEHYDRATASE"/>
    <property type="match status" value="1"/>
</dbReference>
<organism evidence="6 7">
    <name type="scientific">Anaerovibrio lipolyticus DSM 3074</name>
    <dbReference type="NCBI Taxonomy" id="1120997"/>
    <lineage>
        <taxon>Bacteria</taxon>
        <taxon>Bacillati</taxon>
        <taxon>Bacillota</taxon>
        <taxon>Negativicutes</taxon>
        <taxon>Selenomonadales</taxon>
        <taxon>Selenomonadaceae</taxon>
        <taxon>Anaerovibrio</taxon>
    </lineage>
</organism>
<dbReference type="Proteomes" id="UP000191240">
    <property type="component" value="Unassembled WGS sequence"/>
</dbReference>
<dbReference type="OrthoDB" id="9780546at2"/>
<dbReference type="RefSeq" id="WP_052212519.1">
    <property type="nucleotide sequence ID" value="NZ_FQYW01000012.1"/>
</dbReference>
<dbReference type="GO" id="GO:0008721">
    <property type="term" value="F:D-serine ammonia-lyase activity"/>
    <property type="evidence" value="ECO:0007669"/>
    <property type="project" value="UniProtKB-EC"/>
</dbReference>
<dbReference type="GO" id="GO:0036088">
    <property type="term" value="P:D-serine catabolic process"/>
    <property type="evidence" value="ECO:0007669"/>
    <property type="project" value="TreeGrafter"/>
</dbReference>
<dbReference type="GO" id="GO:0030170">
    <property type="term" value="F:pyridoxal phosphate binding"/>
    <property type="evidence" value="ECO:0007669"/>
    <property type="project" value="InterPro"/>
</dbReference>
<evidence type="ECO:0000313" key="7">
    <source>
        <dbReference type="Proteomes" id="UP000191240"/>
    </source>
</evidence>
<evidence type="ECO:0000256" key="2">
    <source>
        <dbReference type="ARBA" id="ARBA00022898"/>
    </source>
</evidence>
<comment type="catalytic activity">
    <reaction evidence="4">
        <text>D-serine = pyruvate + NH4(+)</text>
        <dbReference type="Rhea" id="RHEA:13977"/>
        <dbReference type="ChEBI" id="CHEBI:15361"/>
        <dbReference type="ChEBI" id="CHEBI:28938"/>
        <dbReference type="ChEBI" id="CHEBI:35247"/>
        <dbReference type="EC" id="4.3.1.18"/>
    </reaction>
</comment>
<dbReference type="AlphaFoldDB" id="A0A1M6DVD2"/>
<comment type="similarity">
    <text evidence="4">Belongs to the serine/threonine dehydratase family. DsdA subfamily.</text>
</comment>
<evidence type="ECO:0000256" key="4">
    <source>
        <dbReference type="HAMAP-Rule" id="MF_01030"/>
    </source>
</evidence>
<keyword evidence="3 4" id="KW-0456">Lyase</keyword>
<dbReference type="SUPFAM" id="SSF53686">
    <property type="entry name" value="Tryptophan synthase beta subunit-like PLP-dependent enzymes"/>
    <property type="match status" value="1"/>
</dbReference>
<dbReference type="InterPro" id="IPR050147">
    <property type="entry name" value="Ser/Thr_Dehydratase"/>
</dbReference>
<feature type="domain" description="Tryptophan synthase beta chain-like PALP" evidence="5">
    <location>
        <begin position="74"/>
        <end position="395"/>
    </location>
</feature>
<protein>
    <recommendedName>
        <fullName evidence="4">Probable D-serine dehydratase</fullName>
        <ecNumber evidence="4">4.3.1.18</ecNumber>
    </recommendedName>
    <alternativeName>
        <fullName evidence="4">D-serine deaminase</fullName>
        <shortName evidence="4">DSD</shortName>
    </alternativeName>
</protein>
<dbReference type="PANTHER" id="PTHR48078">
    <property type="entry name" value="THREONINE DEHYDRATASE, MITOCHONDRIAL-RELATED"/>
    <property type="match status" value="1"/>
</dbReference>
<evidence type="ECO:0000313" key="6">
    <source>
        <dbReference type="EMBL" id="SHI77080.1"/>
    </source>
</evidence>
<keyword evidence="2 4" id="KW-0663">Pyridoxal phosphate</keyword>
<evidence type="ECO:0000256" key="1">
    <source>
        <dbReference type="ARBA" id="ARBA00001933"/>
    </source>
</evidence>
<dbReference type="InterPro" id="IPR001926">
    <property type="entry name" value="TrpB-like_PALP"/>
</dbReference>
<accession>A0A1M6DVD2</accession>